<dbReference type="AlphaFoldDB" id="A0AAV3ZRP3"/>
<evidence type="ECO:0000256" key="5">
    <source>
        <dbReference type="ARBA" id="ARBA00022989"/>
    </source>
</evidence>
<dbReference type="PRINTS" id="PR00177">
    <property type="entry name" value="NMDARECEPTOR"/>
</dbReference>
<reference evidence="16 17" key="1">
    <citation type="journal article" date="2021" name="Elife">
        <title>Chloroplast acquisition without the gene transfer in kleptoplastic sea slugs, Plakobranchus ocellatus.</title>
        <authorList>
            <person name="Maeda T."/>
            <person name="Takahashi S."/>
            <person name="Yoshida T."/>
            <person name="Shimamura S."/>
            <person name="Takaki Y."/>
            <person name="Nagai Y."/>
            <person name="Toyoda A."/>
            <person name="Suzuki Y."/>
            <person name="Arimoto A."/>
            <person name="Ishii H."/>
            <person name="Satoh N."/>
            <person name="Nishiyama T."/>
            <person name="Hasebe M."/>
            <person name="Maruyama T."/>
            <person name="Minagawa J."/>
            <person name="Obokata J."/>
            <person name="Shigenobu S."/>
        </authorList>
    </citation>
    <scope>NUCLEOTIDE SEQUENCE [LARGE SCALE GENOMIC DNA]</scope>
</reference>
<keyword evidence="6" id="KW-0406">Ion transport</keyword>
<feature type="domain" description="Ionotropic glutamate receptor C-terminal" evidence="15">
    <location>
        <begin position="1"/>
        <end position="322"/>
    </location>
</feature>
<evidence type="ECO:0000256" key="13">
    <source>
        <dbReference type="PIRSR" id="PIRSR601508-3"/>
    </source>
</evidence>
<sequence length="384" mass="43775">MVEPADNQWGAPLSDGSWTGIVGMLQKKEIDISVAALMITPERAEVMDATFPYYYDNVAVLYKRPDPKENLWQTYFYPFKQQVYVFILASLGGASILYAAVALLSPLGPLHSAVTHRRWFKVISCAEDHISQLSYALIHQSQKYLPSYPSGRVFLSFWWIFAIMLAATYKGNLMAFLLVAKTDRPFTTLWDLGNQNVYKWGVTGSTVVEYLFNISSRPDFQKLGIGLETFKAIDPETNSTDPEVHLRKVKQGNYAYISDQVPMETWIAVDCDLRILEERVIPLPFIVGLHNNSAYVTAFNEQLLDIDQMGLYNQWKVRWWPAGNRCSDDTMHESRAVTLLESQSAFYILCIGFCIGSLILVVEYAWTTGCCVLFRKNSSDLFWH</sequence>
<evidence type="ECO:0000256" key="9">
    <source>
        <dbReference type="ARBA" id="ARBA00023180"/>
    </source>
</evidence>
<dbReference type="EMBL" id="BLXT01002730">
    <property type="protein sequence ID" value="GFN97068.1"/>
    <property type="molecule type" value="Genomic_DNA"/>
</dbReference>
<evidence type="ECO:0000256" key="10">
    <source>
        <dbReference type="ARBA" id="ARBA00023286"/>
    </source>
</evidence>
<comment type="subcellular location">
    <subcellularLocation>
        <location evidence="1">Cell membrane</location>
        <topology evidence="1">Multi-pass membrane protein</topology>
    </subcellularLocation>
</comment>
<dbReference type="InterPro" id="IPR001508">
    <property type="entry name" value="Iono_Glu_rcpt_met"/>
</dbReference>
<keyword evidence="17" id="KW-1185">Reference proteome</keyword>
<dbReference type="InterPro" id="IPR052192">
    <property type="entry name" value="Insect_Ionotropic_Sensory_Rcpt"/>
</dbReference>
<keyword evidence="9" id="KW-0325">Glycoprotein</keyword>
<dbReference type="PANTHER" id="PTHR42643">
    <property type="entry name" value="IONOTROPIC RECEPTOR 20A-RELATED"/>
    <property type="match status" value="1"/>
</dbReference>
<dbReference type="InterPro" id="IPR019594">
    <property type="entry name" value="Glu/Gly-bd"/>
</dbReference>
<feature type="binding site" evidence="12">
    <location>
        <position position="259"/>
    </location>
    <ligand>
        <name>L-glutamate</name>
        <dbReference type="ChEBI" id="CHEBI:29985"/>
    </ligand>
</feature>
<keyword evidence="7 14" id="KW-0472">Membrane</keyword>
<evidence type="ECO:0000256" key="7">
    <source>
        <dbReference type="ARBA" id="ARBA00023136"/>
    </source>
</evidence>
<evidence type="ECO:0000256" key="6">
    <source>
        <dbReference type="ARBA" id="ARBA00023065"/>
    </source>
</evidence>
<dbReference type="Gene3D" id="3.40.190.10">
    <property type="entry name" value="Periplasmic binding protein-like II"/>
    <property type="match status" value="3"/>
</dbReference>
<dbReference type="PANTHER" id="PTHR42643:SF24">
    <property type="entry name" value="IONOTROPIC RECEPTOR 60A"/>
    <property type="match status" value="1"/>
</dbReference>
<evidence type="ECO:0000256" key="1">
    <source>
        <dbReference type="ARBA" id="ARBA00004651"/>
    </source>
</evidence>
<evidence type="ECO:0000256" key="8">
    <source>
        <dbReference type="ARBA" id="ARBA00023170"/>
    </source>
</evidence>
<feature type="transmembrane region" description="Helical" evidence="14">
    <location>
        <begin position="83"/>
        <end position="104"/>
    </location>
</feature>
<dbReference type="GO" id="GO:0015276">
    <property type="term" value="F:ligand-gated monoatomic ion channel activity"/>
    <property type="evidence" value="ECO:0007669"/>
    <property type="project" value="InterPro"/>
</dbReference>
<dbReference type="GO" id="GO:0038023">
    <property type="term" value="F:signaling receptor activity"/>
    <property type="evidence" value="ECO:0007669"/>
    <property type="project" value="InterPro"/>
</dbReference>
<evidence type="ECO:0000256" key="14">
    <source>
        <dbReference type="SAM" id="Phobius"/>
    </source>
</evidence>
<dbReference type="Proteomes" id="UP000735302">
    <property type="component" value="Unassembled WGS sequence"/>
</dbReference>
<dbReference type="SMART" id="SM00079">
    <property type="entry name" value="PBPe"/>
    <property type="match status" value="1"/>
</dbReference>
<dbReference type="InterPro" id="IPR001320">
    <property type="entry name" value="Iontro_rcpt_C"/>
</dbReference>
<dbReference type="SUPFAM" id="SSF53850">
    <property type="entry name" value="Periplasmic binding protein-like II"/>
    <property type="match status" value="1"/>
</dbReference>
<feature type="transmembrane region" description="Helical" evidence="14">
    <location>
        <begin position="345"/>
        <end position="366"/>
    </location>
</feature>
<feature type="binding site" evidence="12">
    <location>
        <position position="43"/>
    </location>
    <ligand>
        <name>L-glutamate</name>
        <dbReference type="ChEBI" id="CHEBI:29985"/>
    </ligand>
</feature>
<proteinExistence type="predicted"/>
<keyword evidence="5 14" id="KW-1133">Transmembrane helix</keyword>
<keyword evidence="2" id="KW-0813">Transport</keyword>
<keyword evidence="4 14" id="KW-0812">Transmembrane</keyword>
<dbReference type="Pfam" id="PF10613">
    <property type="entry name" value="Lig_chan-Glu_bd"/>
    <property type="match status" value="1"/>
</dbReference>
<name>A0AAV3ZRP3_9GAST</name>
<evidence type="ECO:0000259" key="15">
    <source>
        <dbReference type="SMART" id="SM00079"/>
    </source>
</evidence>
<accession>A0AAV3ZRP3</accession>
<dbReference type="GO" id="GO:0050906">
    <property type="term" value="P:detection of stimulus involved in sensory perception"/>
    <property type="evidence" value="ECO:0007669"/>
    <property type="project" value="UniProtKB-ARBA"/>
</dbReference>
<evidence type="ECO:0000256" key="3">
    <source>
        <dbReference type="ARBA" id="ARBA00022475"/>
    </source>
</evidence>
<keyword evidence="8 16" id="KW-0675">Receptor</keyword>
<organism evidence="16 17">
    <name type="scientific">Plakobranchus ocellatus</name>
    <dbReference type="NCBI Taxonomy" id="259542"/>
    <lineage>
        <taxon>Eukaryota</taxon>
        <taxon>Metazoa</taxon>
        <taxon>Spiralia</taxon>
        <taxon>Lophotrochozoa</taxon>
        <taxon>Mollusca</taxon>
        <taxon>Gastropoda</taxon>
        <taxon>Heterobranchia</taxon>
        <taxon>Euthyneura</taxon>
        <taxon>Panpulmonata</taxon>
        <taxon>Sacoglossa</taxon>
        <taxon>Placobranchoidea</taxon>
        <taxon>Plakobranchidae</taxon>
        <taxon>Plakobranchus</taxon>
    </lineage>
</organism>
<evidence type="ECO:0000313" key="17">
    <source>
        <dbReference type="Proteomes" id="UP000735302"/>
    </source>
</evidence>
<feature type="disulfide bond" evidence="13">
    <location>
        <begin position="271"/>
        <end position="326"/>
    </location>
</feature>
<evidence type="ECO:0000256" key="11">
    <source>
        <dbReference type="ARBA" id="ARBA00023303"/>
    </source>
</evidence>
<dbReference type="GO" id="GO:0005886">
    <property type="term" value="C:plasma membrane"/>
    <property type="evidence" value="ECO:0007669"/>
    <property type="project" value="UniProtKB-SubCell"/>
</dbReference>
<evidence type="ECO:0000256" key="4">
    <source>
        <dbReference type="ARBA" id="ARBA00022692"/>
    </source>
</evidence>
<evidence type="ECO:0000313" key="16">
    <source>
        <dbReference type="EMBL" id="GFN97068.1"/>
    </source>
</evidence>
<keyword evidence="11" id="KW-0407">Ion channel</keyword>
<protein>
    <submittedName>
        <fullName evidence="16">Glutamate receptor</fullName>
    </submittedName>
</protein>
<gene>
    <name evidence="16" type="ORF">PoB_002357400</name>
</gene>
<feature type="transmembrane region" description="Helical" evidence="14">
    <location>
        <begin position="157"/>
        <end position="180"/>
    </location>
</feature>
<keyword evidence="10" id="KW-1071">Ligand-gated ion channel</keyword>
<keyword evidence="13" id="KW-1015">Disulfide bond</keyword>
<dbReference type="Pfam" id="PF00060">
    <property type="entry name" value="Lig_chan"/>
    <property type="match status" value="1"/>
</dbReference>
<comment type="caution">
    <text evidence="16">The sequence shown here is derived from an EMBL/GenBank/DDBJ whole genome shotgun (WGS) entry which is preliminary data.</text>
</comment>
<evidence type="ECO:0000256" key="12">
    <source>
        <dbReference type="PIRSR" id="PIRSR601508-1"/>
    </source>
</evidence>
<evidence type="ECO:0000256" key="2">
    <source>
        <dbReference type="ARBA" id="ARBA00022448"/>
    </source>
</evidence>
<keyword evidence="3" id="KW-1003">Cell membrane</keyword>